<gene>
    <name evidence="1" type="ORF">HOLleu_06427</name>
</gene>
<organism evidence="1 2">
    <name type="scientific">Holothuria leucospilota</name>
    <name type="common">Black long sea cucumber</name>
    <name type="synonym">Mertensiothuria leucospilota</name>
    <dbReference type="NCBI Taxonomy" id="206669"/>
    <lineage>
        <taxon>Eukaryota</taxon>
        <taxon>Metazoa</taxon>
        <taxon>Echinodermata</taxon>
        <taxon>Eleutherozoa</taxon>
        <taxon>Echinozoa</taxon>
        <taxon>Holothuroidea</taxon>
        <taxon>Aspidochirotacea</taxon>
        <taxon>Aspidochirotida</taxon>
        <taxon>Holothuriidae</taxon>
        <taxon>Holothuria</taxon>
    </lineage>
</organism>
<comment type="caution">
    <text evidence="1">The sequence shown here is derived from an EMBL/GenBank/DDBJ whole genome shotgun (WGS) entry which is preliminary data.</text>
</comment>
<dbReference type="Proteomes" id="UP001152320">
    <property type="component" value="Chromosome 2"/>
</dbReference>
<evidence type="ECO:0000313" key="2">
    <source>
        <dbReference type="Proteomes" id="UP001152320"/>
    </source>
</evidence>
<dbReference type="PANTHER" id="PTHR21301:SF11">
    <property type="entry name" value="GIY-YIG DOMAIN-CONTAINING PROTEIN"/>
    <property type="match status" value="1"/>
</dbReference>
<protein>
    <submittedName>
        <fullName evidence="1">Uncharacterized protein</fullName>
    </submittedName>
</protein>
<proteinExistence type="predicted"/>
<dbReference type="EMBL" id="JAIZAY010000002">
    <property type="protein sequence ID" value="KAJ8047432.1"/>
    <property type="molecule type" value="Genomic_DNA"/>
</dbReference>
<reference evidence="1" key="1">
    <citation type="submission" date="2021-10" db="EMBL/GenBank/DDBJ databases">
        <title>Tropical sea cucumber genome reveals ecological adaptation and Cuvierian tubules defense mechanism.</title>
        <authorList>
            <person name="Chen T."/>
        </authorList>
    </citation>
    <scope>NUCLEOTIDE SEQUENCE</scope>
    <source>
        <strain evidence="1">Nanhai2018</strain>
        <tissue evidence="1">Muscle</tissue>
    </source>
</reference>
<sequence length="110" mass="12867">MFEMYIFCLQWRVYLQIQGAGMGSPVSPTICTLYIEHLEFEVIRTAPHQPVWWHRYVDVTRAKLKKKNTHNTFTDHLNTLDLDIKFTTEGEEEKALAFLDTLTVMEDDGS</sequence>
<dbReference type="AlphaFoldDB" id="A0A9Q1CKW5"/>
<keyword evidence="2" id="KW-1185">Reference proteome</keyword>
<name>A0A9Q1CKW5_HOLLE</name>
<accession>A0A9Q1CKW5</accession>
<dbReference type="PANTHER" id="PTHR21301">
    <property type="entry name" value="REVERSE TRANSCRIPTASE"/>
    <property type="match status" value="1"/>
</dbReference>
<dbReference type="OrthoDB" id="6259957at2759"/>
<evidence type="ECO:0000313" key="1">
    <source>
        <dbReference type="EMBL" id="KAJ8047432.1"/>
    </source>
</evidence>